<dbReference type="GeneTree" id="ENSGT00940000164022"/>
<reference evidence="3" key="3">
    <citation type="submission" date="2025-09" db="UniProtKB">
        <authorList>
            <consortium name="Ensembl"/>
        </authorList>
    </citation>
    <scope>IDENTIFICATION</scope>
</reference>
<dbReference type="PANTHER" id="PTHR24320">
    <property type="entry name" value="RETINOL DEHYDROGENASE"/>
    <property type="match status" value="1"/>
</dbReference>
<dbReference type="AlphaFoldDB" id="A0A3B4EA40"/>
<dbReference type="InterPro" id="IPR036291">
    <property type="entry name" value="NAD(P)-bd_dom_sf"/>
</dbReference>
<evidence type="ECO:0008006" key="5">
    <source>
        <dbReference type="Google" id="ProtNLM"/>
    </source>
</evidence>
<dbReference type="GO" id="GO:0016491">
    <property type="term" value="F:oxidoreductase activity"/>
    <property type="evidence" value="ECO:0007669"/>
    <property type="project" value="UniProtKB-KW"/>
</dbReference>
<dbReference type="Ensembl" id="ENSPNAT00000021888.2">
    <property type="protein sequence ID" value="ENSPNAP00000032169.1"/>
    <property type="gene ID" value="ENSPNAG00000019948.2"/>
</dbReference>
<reference evidence="3 4" key="1">
    <citation type="submission" date="2020-10" db="EMBL/GenBank/DDBJ databases">
        <title>Pygocentrus nattereri (red-bellied piranha) genome, fPygNat1, primary haplotype.</title>
        <authorList>
            <person name="Myers G."/>
            <person name="Meyer A."/>
            <person name="Karagic N."/>
            <person name="Pippel M."/>
            <person name="Winkler S."/>
            <person name="Tracey A."/>
            <person name="Wood J."/>
            <person name="Formenti G."/>
            <person name="Howe K."/>
            <person name="Fedrigo O."/>
            <person name="Jarvis E.D."/>
        </authorList>
    </citation>
    <scope>NUCLEOTIDE SEQUENCE [LARGE SCALE GENOMIC DNA]</scope>
</reference>
<dbReference type="PANTHER" id="PTHR24320:SF264">
    <property type="entry name" value="DEHYDROGENASE_REDUCTASE SDR FAMILY MEMBER ON CHROMOSOME X"/>
    <property type="match status" value="1"/>
</dbReference>
<dbReference type="STRING" id="42514.ENSPNAP00000032169"/>
<evidence type="ECO:0000256" key="1">
    <source>
        <dbReference type="ARBA" id="ARBA00006484"/>
    </source>
</evidence>
<keyword evidence="2" id="KW-0560">Oxidoreductase</keyword>
<accession>A0A3B4EA40</accession>
<dbReference type="PRINTS" id="PR00081">
    <property type="entry name" value="GDHRDH"/>
</dbReference>
<organism evidence="3 4">
    <name type="scientific">Pygocentrus nattereri</name>
    <name type="common">Red-bellied piranha</name>
    <dbReference type="NCBI Taxonomy" id="42514"/>
    <lineage>
        <taxon>Eukaryota</taxon>
        <taxon>Metazoa</taxon>
        <taxon>Chordata</taxon>
        <taxon>Craniata</taxon>
        <taxon>Vertebrata</taxon>
        <taxon>Euteleostomi</taxon>
        <taxon>Actinopterygii</taxon>
        <taxon>Neopterygii</taxon>
        <taxon>Teleostei</taxon>
        <taxon>Ostariophysi</taxon>
        <taxon>Characiformes</taxon>
        <taxon>Characoidei</taxon>
        <taxon>Pygocentrus</taxon>
    </lineage>
</organism>
<gene>
    <name evidence="3" type="primary">DHRSX</name>
</gene>
<dbReference type="OMA" id="FTWFRYA"/>
<dbReference type="Gene3D" id="3.40.50.720">
    <property type="entry name" value="NAD(P)-binding Rossmann-like Domain"/>
    <property type="match status" value="1"/>
</dbReference>
<dbReference type="CDD" id="cd05327">
    <property type="entry name" value="retinol-DH_like_SDR_c_like"/>
    <property type="match status" value="1"/>
</dbReference>
<sequence>MHEAGANHSAEGRSFREYGWEKKHLNNRAWRSAANMRVLAQIGAALKLYMVGLKVLLYQLFHRPFASPVLPVQCGKVAIVTGGARGLGYEVARQLTGLGMHVIIASRNEKQGLAAVKRLREERSGAQVDFEFLDLASMDSVRRFVRRFEDRRLPLHTLINNAAVMLVPEGKTEDGFEQHFAVNYLGHFLLTRLLLGVLVRSGTTKACSRIISICSAAHYTADTDLQDLRSMRHYSPYAAYSRSKLAQVLFTYQLQQELQSGGFAVTANAVDPGMVDTDLYRNLSTPAWLAQRPIARLLFRTASQAAGTAVFTVASPELEGVGGCYLYEGKRVQSSAASYDAELQARLWRSSCDLLGLPESELA</sequence>
<keyword evidence="4" id="KW-1185">Reference proteome</keyword>
<name>A0A3B4EA40_PYGNA</name>
<dbReference type="SUPFAM" id="SSF51735">
    <property type="entry name" value="NAD(P)-binding Rossmann-fold domains"/>
    <property type="match status" value="1"/>
</dbReference>
<dbReference type="Proteomes" id="UP001501920">
    <property type="component" value="Chromosome 6"/>
</dbReference>
<proteinExistence type="inferred from homology"/>
<evidence type="ECO:0000313" key="3">
    <source>
        <dbReference type="Ensembl" id="ENSPNAP00000032169.1"/>
    </source>
</evidence>
<comment type="similarity">
    <text evidence="1">Belongs to the short-chain dehydrogenases/reductases (SDR) family.</text>
</comment>
<evidence type="ECO:0000313" key="4">
    <source>
        <dbReference type="Proteomes" id="UP001501920"/>
    </source>
</evidence>
<dbReference type="Pfam" id="PF00106">
    <property type="entry name" value="adh_short"/>
    <property type="match status" value="1"/>
</dbReference>
<evidence type="ECO:0000256" key="2">
    <source>
        <dbReference type="ARBA" id="ARBA00023002"/>
    </source>
</evidence>
<dbReference type="InterPro" id="IPR002347">
    <property type="entry name" value="SDR_fam"/>
</dbReference>
<reference evidence="3" key="2">
    <citation type="submission" date="2025-08" db="UniProtKB">
        <authorList>
            <consortium name="Ensembl"/>
        </authorList>
    </citation>
    <scope>IDENTIFICATION</scope>
</reference>
<protein>
    <recommendedName>
        <fullName evidence="5">Dehydrogenase/reductase (SDR family) X-linked</fullName>
    </recommendedName>
</protein>